<dbReference type="Pfam" id="PF02375">
    <property type="entry name" value="JmjN"/>
    <property type="match status" value="1"/>
</dbReference>
<sequence length="921" mass="106525">MSILTSNLEVPVFYPTYDEFENFSSYISKIESQGAHKIGLAKIVPPKQWIPRKMGYKQKSIDETMVENPIKQEVHGKDGLYLVYNIQQRSIKLSQFQKLASSRRYVTPPSISNDFEKLEKKYWENLPSIAPIYGADVSGSFYDKSQKAWNINNLGSILDDLEVEYGTKIEGVNTAYLYFGMWKATFAWHTEDMDLYSINYLHFGAPKQWYVIPPSYGKLFEKFAASRFPSSARRCPAFLRHKMTIIAPSILTKNSIPFSKMTQYENEFIITFPYAYHAGFNYGFNCAESTNFASERWIEYGKHSVQCACRHDMVKIGMDRFVRKYQPELYDDWSCGTNVTSHPEDEQMLKNNTTIVRSSPTKIRLPIHCKSSKTPTDSSFITKQPQYDHHQQISDKRYTCIFRSLAKFDKLKQLSSSEYPDALVRAALCRAQFKLNRNRKKNSTRLLCLTANLALNSPSLPPAPILFNGLKQSHKYREAILNGLWNYQSSNIKSEQAFNQWSSSCAICCLFNANKFQIESISQMRNLLMLDKLNNKSNISNDLLKCSTCYVSVHRECYEIVCLALNVPIKIEYKQWHCQRCTLKREPSCKMLDDRCSACLLRGGLLLNPHSSSSFIHAVCSIFQAYEQPALSLTQIKSCYYCWSFCPLNYRRISTHSFVSCSNTKCKIQFHVTCGLINGCTFQLDHDYSIINACCHMHVMHHQSSISINNQQSSTDNIDYETITECLDNLIDEQQLQQQHTDDDNDDDEIVVENQRVPIGTRVILNDVKEQKVGRIIANEISFHYAVDFGDGSYSRDMLAEDILDYDPSIEPTQLVIGSNIRIKWTDSRIYSCKYLGRKRVLLYHIKFDNETRQMRRSEFSYDVQPPSPPLTPSQTEREHNYSRRQPLATNRKRQHQRKQSKKVKRKRRCVVLSSSSSDEL</sequence>
<feature type="compositionally biased region" description="Low complexity" evidence="5">
    <location>
        <begin position="911"/>
        <end position="921"/>
    </location>
</feature>
<dbReference type="SUPFAM" id="SSF51197">
    <property type="entry name" value="Clavaminate synthase-like"/>
    <property type="match status" value="1"/>
</dbReference>
<dbReference type="EMBL" id="CAJOBO010000830">
    <property type="protein sequence ID" value="CAF4297052.1"/>
    <property type="molecule type" value="Genomic_DNA"/>
</dbReference>
<dbReference type="InterPro" id="IPR011011">
    <property type="entry name" value="Znf_FYVE_PHD"/>
</dbReference>
<dbReference type="SUPFAM" id="SSF57903">
    <property type="entry name" value="FYVE/PHD zinc finger"/>
    <property type="match status" value="1"/>
</dbReference>
<name>A0A818B346_9BILA</name>
<dbReference type="GO" id="GO:0005634">
    <property type="term" value="C:nucleus"/>
    <property type="evidence" value="ECO:0007669"/>
    <property type="project" value="UniProtKB-SubCell"/>
</dbReference>
<evidence type="ECO:0000313" key="10">
    <source>
        <dbReference type="EMBL" id="CAF4297052.1"/>
    </source>
</evidence>
<feature type="domain" description="JmjN" evidence="6">
    <location>
        <begin position="10"/>
        <end position="52"/>
    </location>
</feature>
<keyword evidence="3" id="KW-0223">Dioxygenase</keyword>
<evidence type="ECO:0000256" key="4">
    <source>
        <dbReference type="ARBA" id="ARBA00023242"/>
    </source>
</evidence>
<dbReference type="InterPro" id="IPR003347">
    <property type="entry name" value="JmjC_dom"/>
</dbReference>
<protein>
    <recommendedName>
        <fullName evidence="12">[Histone H3]-trimethyl-L-lysine(9) demethylase</fullName>
    </recommendedName>
</protein>
<evidence type="ECO:0008006" key="12">
    <source>
        <dbReference type="Google" id="ProtNLM"/>
    </source>
</evidence>
<dbReference type="PANTHER" id="PTHR10694">
    <property type="entry name" value="LYSINE-SPECIFIC DEMETHYLASE"/>
    <property type="match status" value="1"/>
</dbReference>
<dbReference type="OrthoDB" id="9547406at2759"/>
<dbReference type="AlphaFoldDB" id="A0A818B346"/>
<evidence type="ECO:0000259" key="6">
    <source>
        <dbReference type="PROSITE" id="PS51183"/>
    </source>
</evidence>
<dbReference type="SMART" id="SM00545">
    <property type="entry name" value="JmjN"/>
    <property type="match status" value="1"/>
</dbReference>
<dbReference type="GO" id="GO:0010468">
    <property type="term" value="P:regulation of gene expression"/>
    <property type="evidence" value="ECO:0007669"/>
    <property type="project" value="TreeGrafter"/>
</dbReference>
<organism evidence="9 11">
    <name type="scientific">Rotaria socialis</name>
    <dbReference type="NCBI Taxonomy" id="392032"/>
    <lineage>
        <taxon>Eukaryota</taxon>
        <taxon>Metazoa</taxon>
        <taxon>Spiralia</taxon>
        <taxon>Gnathifera</taxon>
        <taxon>Rotifera</taxon>
        <taxon>Eurotatoria</taxon>
        <taxon>Bdelloidea</taxon>
        <taxon>Philodinida</taxon>
        <taxon>Philodinidae</taxon>
        <taxon>Rotaria</taxon>
    </lineage>
</organism>
<dbReference type="InterPro" id="IPR003349">
    <property type="entry name" value="JmjN"/>
</dbReference>
<comment type="caution">
    <text evidence="9">The sequence shown here is derived from an EMBL/GenBank/DDBJ whole genome shotgun (WGS) entry which is preliminary data.</text>
</comment>
<feature type="compositionally biased region" description="Basic residues" evidence="5">
    <location>
        <begin position="891"/>
        <end position="910"/>
    </location>
</feature>
<dbReference type="InterPro" id="IPR013083">
    <property type="entry name" value="Znf_RING/FYVE/PHD"/>
</dbReference>
<dbReference type="PROSITE" id="PS51183">
    <property type="entry name" value="JMJN"/>
    <property type="match status" value="1"/>
</dbReference>
<evidence type="ECO:0000256" key="5">
    <source>
        <dbReference type="SAM" id="MobiDB-lite"/>
    </source>
</evidence>
<dbReference type="Proteomes" id="UP000663851">
    <property type="component" value="Unassembled WGS sequence"/>
</dbReference>
<dbReference type="Gene3D" id="3.30.40.10">
    <property type="entry name" value="Zinc/RING finger domain, C3HC4 (zinc finger)"/>
    <property type="match status" value="1"/>
</dbReference>
<keyword evidence="4" id="KW-0539">Nucleus</keyword>
<dbReference type="GO" id="GO:0051864">
    <property type="term" value="F:histone H3K36 demethylase activity"/>
    <property type="evidence" value="ECO:0007669"/>
    <property type="project" value="TreeGrafter"/>
</dbReference>
<feature type="domain" description="JmjC" evidence="7">
    <location>
        <begin position="143"/>
        <end position="309"/>
    </location>
</feature>
<evidence type="ECO:0000256" key="3">
    <source>
        <dbReference type="ARBA" id="ARBA00022964"/>
    </source>
</evidence>
<feature type="region of interest" description="Disordered" evidence="5">
    <location>
        <begin position="857"/>
        <end position="921"/>
    </location>
</feature>
<dbReference type="EMBL" id="CAJNXB010001726">
    <property type="protein sequence ID" value="CAF3190284.1"/>
    <property type="molecule type" value="Genomic_DNA"/>
</dbReference>
<reference evidence="9" key="1">
    <citation type="submission" date="2021-02" db="EMBL/GenBank/DDBJ databases">
        <authorList>
            <person name="Nowell W R."/>
        </authorList>
    </citation>
    <scope>NUCLEOTIDE SEQUENCE</scope>
</reference>
<accession>A0A818B346</accession>
<dbReference type="PANTHER" id="PTHR10694:SF129">
    <property type="entry name" value="LYSINE-SPECIFIC DEMETHYLASE 4B-RELATED"/>
    <property type="match status" value="1"/>
</dbReference>
<comment type="subcellular location">
    <subcellularLocation>
        <location evidence="1">Nucleus</location>
    </subcellularLocation>
</comment>
<dbReference type="GO" id="GO:0000785">
    <property type="term" value="C:chromatin"/>
    <property type="evidence" value="ECO:0007669"/>
    <property type="project" value="TreeGrafter"/>
</dbReference>
<evidence type="ECO:0000313" key="11">
    <source>
        <dbReference type="Proteomes" id="UP000663833"/>
    </source>
</evidence>
<dbReference type="SMART" id="SM00558">
    <property type="entry name" value="JmjC"/>
    <property type="match status" value="1"/>
</dbReference>
<keyword evidence="3" id="KW-0560">Oxidoreductase</keyword>
<evidence type="ECO:0000256" key="2">
    <source>
        <dbReference type="ARBA" id="ARBA00022853"/>
    </source>
</evidence>
<dbReference type="Proteomes" id="UP000663825">
    <property type="component" value="Unassembled WGS sequence"/>
</dbReference>
<keyword evidence="2" id="KW-0156">Chromatin regulator</keyword>
<dbReference type="PROSITE" id="PS51184">
    <property type="entry name" value="JMJC"/>
    <property type="match status" value="1"/>
</dbReference>
<dbReference type="Gene3D" id="2.30.30.140">
    <property type="match status" value="1"/>
</dbReference>
<dbReference type="Pfam" id="PF02373">
    <property type="entry name" value="JmjC"/>
    <property type="match status" value="1"/>
</dbReference>
<evidence type="ECO:0000256" key="1">
    <source>
        <dbReference type="ARBA" id="ARBA00004123"/>
    </source>
</evidence>
<evidence type="ECO:0000313" key="8">
    <source>
        <dbReference type="EMBL" id="CAF3190284.1"/>
    </source>
</evidence>
<dbReference type="Proteomes" id="UP000663833">
    <property type="component" value="Unassembled WGS sequence"/>
</dbReference>
<dbReference type="GO" id="GO:0032454">
    <property type="term" value="F:histone H3K9 demethylase activity"/>
    <property type="evidence" value="ECO:0007669"/>
    <property type="project" value="TreeGrafter"/>
</dbReference>
<dbReference type="EMBL" id="CAJNYD010002314">
    <property type="protein sequence ID" value="CAF3410680.1"/>
    <property type="molecule type" value="Genomic_DNA"/>
</dbReference>
<gene>
    <name evidence="10" type="ORF">HFQ381_LOCUS13296</name>
    <name evidence="9" type="ORF">LUA448_LOCUS18472</name>
    <name evidence="8" type="ORF">TIS948_LOCUS11911</name>
</gene>
<proteinExistence type="predicted"/>
<dbReference type="Gene3D" id="2.60.120.650">
    <property type="entry name" value="Cupin"/>
    <property type="match status" value="1"/>
</dbReference>
<evidence type="ECO:0000259" key="7">
    <source>
        <dbReference type="PROSITE" id="PS51184"/>
    </source>
</evidence>
<dbReference type="Gene3D" id="3.10.330.70">
    <property type="match status" value="1"/>
</dbReference>
<evidence type="ECO:0000313" key="9">
    <source>
        <dbReference type="EMBL" id="CAF3410680.1"/>
    </source>
</evidence>